<dbReference type="GO" id="GO:0005634">
    <property type="term" value="C:nucleus"/>
    <property type="evidence" value="ECO:0007669"/>
    <property type="project" value="UniProtKB-SubCell"/>
</dbReference>
<dbReference type="GO" id="GO:0008353">
    <property type="term" value="F:RNA polymerase II CTD heptapeptide repeat kinase activity"/>
    <property type="evidence" value="ECO:0007669"/>
    <property type="project" value="UniProtKB-EC"/>
</dbReference>
<keyword evidence="12" id="KW-0131">Cell cycle</keyword>
<dbReference type="AlphaFoldDB" id="A0A183DAW3"/>
<dbReference type="Gene3D" id="1.10.510.10">
    <property type="entry name" value="Transferase(Phosphotransferase) domain 1"/>
    <property type="match status" value="1"/>
</dbReference>
<evidence type="ECO:0000256" key="14">
    <source>
        <dbReference type="ARBA" id="ARBA00048367"/>
    </source>
</evidence>
<comment type="catalytic activity">
    <reaction evidence="13">
        <text>L-threonyl-[protein] + ATP = O-phospho-L-threonyl-[protein] + ADP + H(+)</text>
        <dbReference type="Rhea" id="RHEA:46608"/>
        <dbReference type="Rhea" id="RHEA-COMP:11060"/>
        <dbReference type="Rhea" id="RHEA-COMP:11605"/>
        <dbReference type="ChEBI" id="CHEBI:15378"/>
        <dbReference type="ChEBI" id="CHEBI:30013"/>
        <dbReference type="ChEBI" id="CHEBI:30616"/>
        <dbReference type="ChEBI" id="CHEBI:61977"/>
        <dbReference type="ChEBI" id="CHEBI:456216"/>
        <dbReference type="EC" id="2.7.11.22"/>
    </reaction>
</comment>
<accession>A0A183DAW3</accession>
<keyword evidence="5" id="KW-0132">Cell division</keyword>
<evidence type="ECO:0000313" key="20">
    <source>
        <dbReference type="Proteomes" id="UP000271098"/>
    </source>
</evidence>
<evidence type="ECO:0000256" key="10">
    <source>
        <dbReference type="ARBA" id="ARBA00022840"/>
    </source>
</evidence>
<evidence type="ECO:0000256" key="13">
    <source>
        <dbReference type="ARBA" id="ARBA00047811"/>
    </source>
</evidence>
<evidence type="ECO:0000256" key="16">
    <source>
        <dbReference type="PROSITE-ProRule" id="PRU10141"/>
    </source>
</evidence>
<dbReference type="FunFam" id="1.10.510.10:FF:000706">
    <property type="entry name" value="Cyclin-dependent kinase 1"/>
    <property type="match status" value="1"/>
</dbReference>
<evidence type="ECO:0000256" key="12">
    <source>
        <dbReference type="ARBA" id="ARBA00023306"/>
    </source>
</evidence>
<dbReference type="WBParaSite" id="GPUH_0000586201-mRNA-1">
    <property type="protein sequence ID" value="GPUH_0000586201-mRNA-1"/>
    <property type="gene ID" value="GPUH_0000586201"/>
</dbReference>
<comment type="subcellular location">
    <subcellularLocation>
        <location evidence="1">Nucleus</location>
    </subcellularLocation>
</comment>
<evidence type="ECO:0000256" key="15">
    <source>
        <dbReference type="ARBA" id="ARBA00049280"/>
    </source>
</evidence>
<dbReference type="GO" id="GO:0004693">
    <property type="term" value="F:cyclin-dependent protein serine/threonine kinase activity"/>
    <property type="evidence" value="ECO:0007669"/>
    <property type="project" value="UniProtKB-EC"/>
</dbReference>
<comment type="catalytic activity">
    <reaction evidence="14">
        <text>L-seryl-[protein] + ATP = O-phospho-L-seryl-[protein] + ADP + H(+)</text>
        <dbReference type="Rhea" id="RHEA:17989"/>
        <dbReference type="Rhea" id="RHEA-COMP:9863"/>
        <dbReference type="Rhea" id="RHEA-COMP:11604"/>
        <dbReference type="ChEBI" id="CHEBI:15378"/>
        <dbReference type="ChEBI" id="CHEBI:29999"/>
        <dbReference type="ChEBI" id="CHEBI:30616"/>
        <dbReference type="ChEBI" id="CHEBI:83421"/>
        <dbReference type="ChEBI" id="CHEBI:456216"/>
        <dbReference type="EC" id="2.7.11.22"/>
    </reaction>
</comment>
<keyword evidence="6" id="KW-0808">Transferase</keyword>
<evidence type="ECO:0000256" key="4">
    <source>
        <dbReference type="ARBA" id="ARBA00022553"/>
    </source>
</evidence>
<keyword evidence="10 16" id="KW-0067">ATP-binding</keyword>
<evidence type="ECO:0000313" key="21">
    <source>
        <dbReference type="WBParaSite" id="GPUH_0000586201-mRNA-1"/>
    </source>
</evidence>
<dbReference type="InterPro" id="IPR011009">
    <property type="entry name" value="Kinase-like_dom_sf"/>
</dbReference>
<evidence type="ECO:0000259" key="18">
    <source>
        <dbReference type="PROSITE" id="PS50011"/>
    </source>
</evidence>
<evidence type="ECO:0000313" key="19">
    <source>
        <dbReference type="EMBL" id="VDK52438.1"/>
    </source>
</evidence>
<dbReference type="CDD" id="cd07829">
    <property type="entry name" value="STKc_CDK_like"/>
    <property type="match status" value="1"/>
</dbReference>
<keyword evidence="9" id="KW-0418">Kinase</keyword>
<dbReference type="SMART" id="SM00220">
    <property type="entry name" value="S_TKc"/>
    <property type="match status" value="1"/>
</dbReference>
<name>A0A183DAW3_9BILA</name>
<dbReference type="PROSITE" id="PS00108">
    <property type="entry name" value="PROTEIN_KINASE_ST"/>
    <property type="match status" value="1"/>
</dbReference>
<dbReference type="PROSITE" id="PS00107">
    <property type="entry name" value="PROTEIN_KINASE_ATP"/>
    <property type="match status" value="1"/>
</dbReference>
<dbReference type="PANTHER" id="PTHR24056:SF334">
    <property type="entry name" value="CYCLIN-DEPENDENT KINASE 1"/>
    <property type="match status" value="1"/>
</dbReference>
<comment type="similarity">
    <text evidence="2">Belongs to the protein kinase superfamily. CMGC Ser/Thr protein kinase family. CDC2/CDKX subfamily.</text>
</comment>
<evidence type="ECO:0000256" key="7">
    <source>
        <dbReference type="ARBA" id="ARBA00022741"/>
    </source>
</evidence>
<protein>
    <submittedName>
        <fullName evidence="21">Protein kinase domain-containing protein</fullName>
    </submittedName>
</protein>
<evidence type="ECO:0000256" key="11">
    <source>
        <dbReference type="ARBA" id="ARBA00023242"/>
    </source>
</evidence>
<dbReference type="GO" id="GO:0090068">
    <property type="term" value="P:positive regulation of cell cycle process"/>
    <property type="evidence" value="ECO:0007669"/>
    <property type="project" value="UniProtKB-ARBA"/>
</dbReference>
<dbReference type="GO" id="GO:0005524">
    <property type="term" value="F:ATP binding"/>
    <property type="evidence" value="ECO:0007669"/>
    <property type="project" value="UniProtKB-UniRule"/>
</dbReference>
<dbReference type="Pfam" id="PF00069">
    <property type="entry name" value="Pkinase"/>
    <property type="match status" value="1"/>
</dbReference>
<sequence length="320" mass="36588">MAKDTSSEDVLKNYERIQKIGEGTYGVVYKALDKRTGKYVAMKKIRTPDGEEGIPATTVREISLLKELAHPNIVALDEFVLEEKYTYLIFEYLPTDLQEYIRSHSDGQLIDRAIQKQYTYQILQAICFCHQRGVLHRDLKPENILLDEKGSLKLADFGLARPVDIPVKMYTHEVLTLWYRAPEVLLGSKRYSVGVDIWSIGCIFAELATTKPLFPGDSEIAQLYCIFKRLATPTEKTWPGVSKLPHYRMEFPQWTQSTVEDDLKNYLDTDGLRILLQMLVYNPGARISAKALLKDAYFSDIDRNRLPAGNFDGTFQPPPL</sequence>
<dbReference type="GO" id="GO:0000086">
    <property type="term" value="P:G2/M transition of mitotic cell cycle"/>
    <property type="evidence" value="ECO:0007669"/>
    <property type="project" value="TreeGrafter"/>
</dbReference>
<organism evidence="21">
    <name type="scientific">Gongylonema pulchrum</name>
    <dbReference type="NCBI Taxonomy" id="637853"/>
    <lineage>
        <taxon>Eukaryota</taxon>
        <taxon>Metazoa</taxon>
        <taxon>Ecdysozoa</taxon>
        <taxon>Nematoda</taxon>
        <taxon>Chromadorea</taxon>
        <taxon>Rhabditida</taxon>
        <taxon>Spirurina</taxon>
        <taxon>Spiruromorpha</taxon>
        <taxon>Spiruroidea</taxon>
        <taxon>Gongylonematidae</taxon>
        <taxon>Gongylonema</taxon>
    </lineage>
</organism>
<dbReference type="Gene3D" id="3.30.200.20">
    <property type="entry name" value="Phosphorylase Kinase, domain 1"/>
    <property type="match status" value="1"/>
</dbReference>
<reference evidence="21" key="1">
    <citation type="submission" date="2016-06" db="UniProtKB">
        <authorList>
            <consortium name="WormBaseParasite"/>
        </authorList>
    </citation>
    <scope>IDENTIFICATION</scope>
</reference>
<dbReference type="InterPro" id="IPR008271">
    <property type="entry name" value="Ser/Thr_kinase_AS"/>
</dbReference>
<dbReference type="OrthoDB" id="1732493at2759"/>
<dbReference type="InterPro" id="IPR017441">
    <property type="entry name" value="Protein_kinase_ATP_BS"/>
</dbReference>
<evidence type="ECO:0000256" key="8">
    <source>
        <dbReference type="ARBA" id="ARBA00022776"/>
    </source>
</evidence>
<dbReference type="FunFam" id="3.30.200.20:FF:000375">
    <property type="entry name" value="Cell division related protein kinase 2"/>
    <property type="match status" value="1"/>
</dbReference>
<evidence type="ECO:0000256" key="5">
    <source>
        <dbReference type="ARBA" id="ARBA00022618"/>
    </source>
</evidence>
<keyword evidence="11" id="KW-0539">Nucleus</keyword>
<dbReference type="PANTHER" id="PTHR24056">
    <property type="entry name" value="CELL DIVISION PROTEIN KINASE"/>
    <property type="match status" value="1"/>
</dbReference>
<keyword evidence="7 16" id="KW-0547">Nucleotide-binding</keyword>
<keyword evidence="3 17" id="KW-0723">Serine/threonine-protein kinase</keyword>
<evidence type="ECO:0000256" key="6">
    <source>
        <dbReference type="ARBA" id="ARBA00022679"/>
    </source>
</evidence>
<gene>
    <name evidence="19" type="ORF">GPUH_LOCUS5854</name>
</gene>
<keyword evidence="8" id="KW-0498">Mitosis</keyword>
<evidence type="ECO:0000256" key="17">
    <source>
        <dbReference type="RuleBase" id="RU000304"/>
    </source>
</evidence>
<dbReference type="SUPFAM" id="SSF56112">
    <property type="entry name" value="Protein kinase-like (PK-like)"/>
    <property type="match status" value="1"/>
</dbReference>
<keyword evidence="20" id="KW-1185">Reference proteome</keyword>
<dbReference type="GO" id="GO:0007095">
    <property type="term" value="P:mitotic G2 DNA damage checkpoint signaling"/>
    <property type="evidence" value="ECO:0007669"/>
    <property type="project" value="TreeGrafter"/>
</dbReference>
<dbReference type="EMBL" id="UYRT01012891">
    <property type="protein sequence ID" value="VDK52438.1"/>
    <property type="molecule type" value="Genomic_DNA"/>
</dbReference>
<proteinExistence type="inferred from homology"/>
<comment type="catalytic activity">
    <reaction evidence="15">
        <text>[DNA-directed RNA polymerase] + ATP = phospho-[DNA-directed RNA polymerase] + ADP + H(+)</text>
        <dbReference type="Rhea" id="RHEA:10216"/>
        <dbReference type="Rhea" id="RHEA-COMP:11321"/>
        <dbReference type="Rhea" id="RHEA-COMP:11322"/>
        <dbReference type="ChEBI" id="CHEBI:15378"/>
        <dbReference type="ChEBI" id="CHEBI:30616"/>
        <dbReference type="ChEBI" id="CHEBI:43176"/>
        <dbReference type="ChEBI" id="CHEBI:68546"/>
        <dbReference type="ChEBI" id="CHEBI:456216"/>
        <dbReference type="EC" id="2.7.11.23"/>
    </reaction>
</comment>
<dbReference type="InterPro" id="IPR000719">
    <property type="entry name" value="Prot_kinase_dom"/>
</dbReference>
<evidence type="ECO:0000256" key="3">
    <source>
        <dbReference type="ARBA" id="ARBA00022527"/>
    </source>
</evidence>
<dbReference type="InterPro" id="IPR050108">
    <property type="entry name" value="CDK"/>
</dbReference>
<feature type="domain" description="Protein kinase" evidence="18">
    <location>
        <begin position="14"/>
        <end position="298"/>
    </location>
</feature>
<evidence type="ECO:0000256" key="9">
    <source>
        <dbReference type="ARBA" id="ARBA00022777"/>
    </source>
</evidence>
<evidence type="ECO:0000256" key="2">
    <source>
        <dbReference type="ARBA" id="ARBA00006485"/>
    </source>
</evidence>
<evidence type="ECO:0000256" key="1">
    <source>
        <dbReference type="ARBA" id="ARBA00004123"/>
    </source>
</evidence>
<dbReference type="GO" id="GO:0051446">
    <property type="term" value="P:positive regulation of meiotic cell cycle"/>
    <property type="evidence" value="ECO:0007669"/>
    <property type="project" value="UniProtKB-ARBA"/>
</dbReference>
<feature type="binding site" evidence="16">
    <location>
        <position position="43"/>
    </location>
    <ligand>
        <name>ATP</name>
        <dbReference type="ChEBI" id="CHEBI:30616"/>
    </ligand>
</feature>
<reference evidence="19 20" key="2">
    <citation type="submission" date="2018-11" db="EMBL/GenBank/DDBJ databases">
        <authorList>
            <consortium name="Pathogen Informatics"/>
        </authorList>
    </citation>
    <scope>NUCLEOTIDE SEQUENCE [LARGE SCALE GENOMIC DNA]</scope>
</reference>
<dbReference type="GO" id="GO:0051301">
    <property type="term" value="P:cell division"/>
    <property type="evidence" value="ECO:0007669"/>
    <property type="project" value="UniProtKB-KW"/>
</dbReference>
<dbReference type="Proteomes" id="UP000271098">
    <property type="component" value="Unassembled WGS sequence"/>
</dbReference>
<keyword evidence="4" id="KW-0597">Phosphoprotein</keyword>
<dbReference type="PROSITE" id="PS50011">
    <property type="entry name" value="PROTEIN_KINASE_DOM"/>
    <property type="match status" value="1"/>
</dbReference>